<gene>
    <name evidence="5" type="ORF">EEDITHA_LOCUS962</name>
</gene>
<keyword evidence="6" id="KW-1185">Reference proteome</keyword>
<dbReference type="InterPro" id="IPR038606">
    <property type="entry name" value="To_sf"/>
</dbReference>
<sequence>MFRVVCLLSLVLTANTASAPFIKPCKADDSACIVSSAAVAIPYFASGVPELGIKPMDPLKLSLIKSDQGGLKMTFKESTLTGLKDCNVENIKHDSSKMRQTVVLKCNLALTGDYDINGQLLILSTQGNGKYKIDIRDLVIKTIVDLTTVTGEDGKSHWHIKKWSRSFKVLTGTTFHFENLFNGNKVLAEPVLEFANTNWKDVMQEIAPPVIDAVVAEVVSAVEALYKSVPLDEIHS</sequence>
<feature type="chain" id="PRO_5043482536" evidence="4">
    <location>
        <begin position="19"/>
        <end position="236"/>
    </location>
</feature>
<comment type="similarity">
    <text evidence="3">Belongs to the TO family.</text>
</comment>
<evidence type="ECO:0000256" key="4">
    <source>
        <dbReference type="SAM" id="SignalP"/>
    </source>
</evidence>
<dbReference type="PANTHER" id="PTHR11008">
    <property type="entry name" value="PROTEIN TAKEOUT-LIKE PROTEIN"/>
    <property type="match status" value="1"/>
</dbReference>
<dbReference type="GO" id="GO:0005615">
    <property type="term" value="C:extracellular space"/>
    <property type="evidence" value="ECO:0007669"/>
    <property type="project" value="TreeGrafter"/>
</dbReference>
<dbReference type="Proteomes" id="UP001153954">
    <property type="component" value="Unassembled WGS sequence"/>
</dbReference>
<dbReference type="EMBL" id="CAKOGL010000003">
    <property type="protein sequence ID" value="CAH2084393.1"/>
    <property type="molecule type" value="Genomic_DNA"/>
</dbReference>
<evidence type="ECO:0000313" key="5">
    <source>
        <dbReference type="EMBL" id="CAH2084393.1"/>
    </source>
</evidence>
<dbReference type="FunFam" id="3.15.10.30:FF:000001">
    <property type="entry name" value="Takeout-like protein 1"/>
    <property type="match status" value="1"/>
</dbReference>
<evidence type="ECO:0000313" key="6">
    <source>
        <dbReference type="Proteomes" id="UP001153954"/>
    </source>
</evidence>
<dbReference type="GO" id="GO:0007623">
    <property type="term" value="P:circadian rhythm"/>
    <property type="evidence" value="ECO:0007669"/>
    <property type="project" value="UniProtKB-ARBA"/>
</dbReference>
<evidence type="ECO:0000256" key="1">
    <source>
        <dbReference type="ARBA" id="ARBA00022729"/>
    </source>
</evidence>
<evidence type="ECO:0000256" key="3">
    <source>
        <dbReference type="ARBA" id="ARBA00060902"/>
    </source>
</evidence>
<proteinExistence type="inferred from homology"/>
<dbReference type="Pfam" id="PF06585">
    <property type="entry name" value="JHBP"/>
    <property type="match status" value="1"/>
</dbReference>
<dbReference type="PANTHER" id="PTHR11008:SF41">
    <property type="entry name" value="RE70318P"/>
    <property type="match status" value="1"/>
</dbReference>
<reference evidence="5" key="1">
    <citation type="submission" date="2022-03" db="EMBL/GenBank/DDBJ databases">
        <authorList>
            <person name="Tunstrom K."/>
        </authorList>
    </citation>
    <scope>NUCLEOTIDE SEQUENCE</scope>
</reference>
<keyword evidence="2" id="KW-0090">Biological rhythms</keyword>
<keyword evidence="1 4" id="KW-0732">Signal</keyword>
<organism evidence="5 6">
    <name type="scientific">Euphydryas editha</name>
    <name type="common">Edith's checkerspot</name>
    <dbReference type="NCBI Taxonomy" id="104508"/>
    <lineage>
        <taxon>Eukaryota</taxon>
        <taxon>Metazoa</taxon>
        <taxon>Ecdysozoa</taxon>
        <taxon>Arthropoda</taxon>
        <taxon>Hexapoda</taxon>
        <taxon>Insecta</taxon>
        <taxon>Pterygota</taxon>
        <taxon>Neoptera</taxon>
        <taxon>Endopterygota</taxon>
        <taxon>Lepidoptera</taxon>
        <taxon>Glossata</taxon>
        <taxon>Ditrysia</taxon>
        <taxon>Papilionoidea</taxon>
        <taxon>Nymphalidae</taxon>
        <taxon>Nymphalinae</taxon>
        <taxon>Euphydryas</taxon>
    </lineage>
</organism>
<dbReference type="AlphaFoldDB" id="A0AAU9TE63"/>
<dbReference type="Gene3D" id="3.15.10.30">
    <property type="entry name" value="Haemolymph juvenile hormone binding protein"/>
    <property type="match status" value="1"/>
</dbReference>
<comment type="caution">
    <text evidence="5">The sequence shown here is derived from an EMBL/GenBank/DDBJ whole genome shotgun (WGS) entry which is preliminary data.</text>
</comment>
<feature type="signal peptide" evidence="4">
    <location>
        <begin position="1"/>
        <end position="18"/>
    </location>
</feature>
<evidence type="ECO:0000256" key="2">
    <source>
        <dbReference type="ARBA" id="ARBA00023108"/>
    </source>
</evidence>
<dbReference type="InterPro" id="IPR010562">
    <property type="entry name" value="Haemolymph_juvenile_hormone-bd"/>
</dbReference>
<accession>A0AAU9TE63</accession>
<name>A0AAU9TE63_EUPED</name>
<protein>
    <submittedName>
        <fullName evidence="5">Uncharacterized protein</fullName>
    </submittedName>
</protein>
<dbReference type="SMART" id="SM00700">
    <property type="entry name" value="JHBP"/>
    <property type="match status" value="1"/>
</dbReference>